<feature type="transmembrane region" description="Helical" evidence="7">
    <location>
        <begin position="258"/>
        <end position="281"/>
    </location>
</feature>
<feature type="transmembrane region" description="Helical" evidence="7">
    <location>
        <begin position="340"/>
        <end position="361"/>
    </location>
</feature>
<feature type="transmembrane region" description="Helical" evidence="7">
    <location>
        <begin position="119"/>
        <end position="136"/>
    </location>
</feature>
<dbReference type="PANTHER" id="PTHR43507">
    <property type="entry name" value="NADH-UBIQUINONE OXIDOREDUCTASE CHAIN 4"/>
    <property type="match status" value="1"/>
</dbReference>
<evidence type="ECO:0000256" key="5">
    <source>
        <dbReference type="ARBA" id="ARBA00023136"/>
    </source>
</evidence>
<organism evidence="9 10">
    <name type="scientific">Actinomyces denticolens</name>
    <dbReference type="NCBI Taxonomy" id="52767"/>
    <lineage>
        <taxon>Bacteria</taxon>
        <taxon>Bacillati</taxon>
        <taxon>Actinomycetota</taxon>
        <taxon>Actinomycetes</taxon>
        <taxon>Actinomycetales</taxon>
        <taxon>Actinomycetaceae</taxon>
        <taxon>Actinomyces</taxon>
    </lineage>
</organism>
<dbReference type="RefSeq" id="WP_073450994.1">
    <property type="nucleotide sequence ID" value="NZ_BDIO01000004.1"/>
</dbReference>
<dbReference type="InterPro" id="IPR001750">
    <property type="entry name" value="ND/Mrp_TM"/>
</dbReference>
<feature type="transmembrane region" description="Helical" evidence="7">
    <location>
        <begin position="142"/>
        <end position="162"/>
    </location>
</feature>
<evidence type="ECO:0000259" key="8">
    <source>
        <dbReference type="Pfam" id="PF00361"/>
    </source>
</evidence>
<feature type="transmembrane region" description="Helical" evidence="7">
    <location>
        <begin position="422"/>
        <end position="440"/>
    </location>
</feature>
<dbReference type="NCBIfam" id="NF004500">
    <property type="entry name" value="PRK05846.1-4"/>
    <property type="match status" value="1"/>
</dbReference>
<feature type="transmembrane region" description="Helical" evidence="7">
    <location>
        <begin position="12"/>
        <end position="33"/>
    </location>
</feature>
<feature type="transmembrane region" description="Helical" evidence="7">
    <location>
        <begin position="174"/>
        <end position="196"/>
    </location>
</feature>
<protein>
    <submittedName>
        <fullName evidence="9">NADH dehydrogenase subunit M</fullName>
    </submittedName>
</protein>
<evidence type="ECO:0000256" key="4">
    <source>
        <dbReference type="ARBA" id="ARBA00022989"/>
    </source>
</evidence>
<dbReference type="InterPro" id="IPR010227">
    <property type="entry name" value="NADH_Q_OxRdtase_chainM/4"/>
</dbReference>
<dbReference type="PANTHER" id="PTHR43507:SF1">
    <property type="entry name" value="NADH-UBIQUINONE OXIDOREDUCTASE CHAIN 4"/>
    <property type="match status" value="1"/>
</dbReference>
<keyword evidence="10" id="KW-1185">Reference proteome</keyword>
<dbReference type="Proteomes" id="UP000184390">
    <property type="component" value="Unassembled WGS sequence"/>
</dbReference>
<keyword evidence="5 7" id="KW-0472">Membrane</keyword>
<feature type="transmembrane region" description="Helical" evidence="7">
    <location>
        <begin position="40"/>
        <end position="59"/>
    </location>
</feature>
<evidence type="ECO:0000313" key="10">
    <source>
        <dbReference type="Proteomes" id="UP000184390"/>
    </source>
</evidence>
<proteinExistence type="inferred from homology"/>
<feature type="transmembrane region" description="Helical" evidence="7">
    <location>
        <begin position="466"/>
        <end position="489"/>
    </location>
</feature>
<feature type="transmembrane region" description="Helical" evidence="7">
    <location>
        <begin position="316"/>
        <end position="334"/>
    </location>
</feature>
<sequence>MQTLTVATGPYPVLSIMVLVPLVGALLLAVPAVRGQARGLGLVISLVELGLGIWAAILFDPHAGTVHQLAETRQWIPAMGVSWALGVTGLGLAMLLLAVFLVPIVLLASWGEIPADRQAGFAGLILALEAFIVVIFTARDVLLFYLVFEAMLIPVYFLIGRYGGPDRRRAAIKFLLYSLAGGLIMLIGVVALAVYAPHGADDGELYLIQNLSQGLTSSTGVTRGIFITFLIAFAIKAPMVPLHTWLPDTAEQATPGTSVLLIGVLDKIGTYGMIAILLPIFPEASRWAAPVVLPLAIVGIIYGGLAAIGQDHLYRLISYTSISHFGFMVLGIFIGNQIAAVGAMVYMVAHGLSIAGLYLITGFMARRTGTVRISELGGIARVMPLIAGTFLFSGLASIALPGLSGFIPEWMVLTGSFSVEPVYGILALLGVIIAAVYMLLPYQRVFTGAPAPERVGSQDLDGRERLVVAPILVAMLVLGLAPAALTGILDGVGAQTATTMAQAAPRPAATAPVTEGSSK</sequence>
<gene>
    <name evidence="9" type="ORF">SAMN05216246_10116</name>
</gene>
<evidence type="ECO:0000256" key="6">
    <source>
        <dbReference type="RuleBase" id="RU000320"/>
    </source>
</evidence>
<dbReference type="Pfam" id="PF00361">
    <property type="entry name" value="Proton_antipo_M"/>
    <property type="match status" value="1"/>
</dbReference>
<dbReference type="EMBL" id="FQYL01000001">
    <property type="protein sequence ID" value="SHI28643.1"/>
    <property type="molecule type" value="Genomic_DNA"/>
</dbReference>
<feature type="domain" description="NADH:quinone oxidoreductase/Mrp antiporter transmembrane" evidence="8">
    <location>
        <begin position="138"/>
        <end position="431"/>
    </location>
</feature>
<comment type="caution">
    <text evidence="9">The sequence shown here is derived from an EMBL/GenBank/DDBJ whole genome shotgun (WGS) entry which is preliminary data.</text>
</comment>
<feature type="transmembrane region" description="Helical" evidence="7">
    <location>
        <begin position="382"/>
        <end position="402"/>
    </location>
</feature>
<name>A0ABY1HXU9_9ACTO</name>
<feature type="transmembrane region" description="Helical" evidence="7">
    <location>
        <begin position="287"/>
        <end position="309"/>
    </location>
</feature>
<dbReference type="InterPro" id="IPR003918">
    <property type="entry name" value="NADH_UbQ_OxRdtase"/>
</dbReference>
<evidence type="ECO:0000256" key="7">
    <source>
        <dbReference type="SAM" id="Phobius"/>
    </source>
</evidence>
<evidence type="ECO:0000256" key="2">
    <source>
        <dbReference type="ARBA" id="ARBA00009025"/>
    </source>
</evidence>
<feature type="transmembrane region" description="Helical" evidence="7">
    <location>
        <begin position="225"/>
        <end position="246"/>
    </location>
</feature>
<accession>A0ABY1HXU9</accession>
<keyword evidence="3 6" id="KW-0812">Transmembrane</keyword>
<feature type="transmembrane region" description="Helical" evidence="7">
    <location>
        <begin position="79"/>
        <end position="107"/>
    </location>
</feature>
<dbReference type="PRINTS" id="PR01437">
    <property type="entry name" value="NUOXDRDTASE4"/>
</dbReference>
<evidence type="ECO:0000256" key="1">
    <source>
        <dbReference type="ARBA" id="ARBA00004127"/>
    </source>
</evidence>
<evidence type="ECO:0000256" key="3">
    <source>
        <dbReference type="ARBA" id="ARBA00022692"/>
    </source>
</evidence>
<keyword evidence="4 7" id="KW-1133">Transmembrane helix</keyword>
<comment type="similarity">
    <text evidence="2">Belongs to the complex I subunit 4 family.</text>
</comment>
<reference evidence="9 10" key="1">
    <citation type="submission" date="2016-11" db="EMBL/GenBank/DDBJ databases">
        <authorList>
            <person name="Varghese N."/>
            <person name="Submissions S."/>
        </authorList>
    </citation>
    <scope>NUCLEOTIDE SEQUENCE [LARGE SCALE GENOMIC DNA]</scope>
    <source>
        <strain evidence="9 10">PA</strain>
    </source>
</reference>
<dbReference type="NCBIfam" id="TIGR01972">
    <property type="entry name" value="NDH_I_M"/>
    <property type="match status" value="1"/>
</dbReference>
<comment type="subcellular location">
    <subcellularLocation>
        <location evidence="1">Endomembrane system</location>
        <topology evidence="1">Multi-pass membrane protein</topology>
    </subcellularLocation>
    <subcellularLocation>
        <location evidence="6">Membrane</location>
        <topology evidence="6">Multi-pass membrane protein</topology>
    </subcellularLocation>
</comment>
<evidence type="ECO:0000313" key="9">
    <source>
        <dbReference type="EMBL" id="SHI28643.1"/>
    </source>
</evidence>